<dbReference type="GO" id="GO:0008270">
    <property type="term" value="F:zinc ion binding"/>
    <property type="evidence" value="ECO:0007669"/>
    <property type="project" value="UniProtKB-KW"/>
</dbReference>
<feature type="compositionally biased region" description="Basic and acidic residues" evidence="6">
    <location>
        <begin position="1"/>
        <end position="20"/>
    </location>
</feature>
<dbReference type="SMART" id="SM00356">
    <property type="entry name" value="ZnF_C3H1"/>
    <property type="match status" value="2"/>
</dbReference>
<evidence type="ECO:0000256" key="4">
    <source>
        <dbReference type="ARBA" id="ARBA00022833"/>
    </source>
</evidence>
<gene>
    <name evidence="8" type="primary">TIS1</name>
    <name evidence="8" type="ORF">ECANGB1_913</name>
</gene>
<feature type="zinc finger region" description="C3H1-type" evidence="5">
    <location>
        <begin position="198"/>
        <end position="226"/>
    </location>
</feature>
<evidence type="ECO:0000256" key="2">
    <source>
        <dbReference type="ARBA" id="ARBA00022737"/>
    </source>
</evidence>
<protein>
    <submittedName>
        <fullName evidence="8">TIS1</fullName>
    </submittedName>
</protein>
<dbReference type="GO" id="GO:0003729">
    <property type="term" value="F:mRNA binding"/>
    <property type="evidence" value="ECO:0007669"/>
    <property type="project" value="InterPro"/>
</dbReference>
<name>A0A1Y1S810_9MICR</name>
<feature type="domain" description="C3H1-type" evidence="7">
    <location>
        <begin position="198"/>
        <end position="226"/>
    </location>
</feature>
<evidence type="ECO:0000313" key="9">
    <source>
        <dbReference type="Proteomes" id="UP000192639"/>
    </source>
</evidence>
<dbReference type="InterPro" id="IPR000571">
    <property type="entry name" value="Znf_CCCH"/>
</dbReference>
<sequence length="344" mass="39805">MEFNEIRCNTRGEEEKKGEEAVGEGDADLRNTQLKHDLKLLLKNNATKIGILKRVLFKDGKRTRSLQELLSRPETPGLVCRIPISSSTVEEDPIPENEPKTPLSQLDVKNIPIRPVKSYTLQSLKKTEPKGDPKILFSKQFIENEPTDEKLFYSNKRIFLYKTELCRSFSELGVCKYGDRCQFSHSSVELRDVHRHPKYKTETCRVFWEKGTCPYGKRCCFLHSTTDMDKDEPFVVRQQTFLTLVSRFVSDGSADSKEPDLYSRAELVNSSVPYFKSNKLRVGFTGNRIDDEIEMGPIQQKETPLLGRILGISDLTDKIKHRYEYREADYEYKRNVDRIGFNVL</sequence>
<evidence type="ECO:0000256" key="5">
    <source>
        <dbReference type="PROSITE-ProRule" id="PRU00723"/>
    </source>
</evidence>
<evidence type="ECO:0000313" key="8">
    <source>
        <dbReference type="EMBL" id="ORD94311.1"/>
    </source>
</evidence>
<dbReference type="OrthoDB" id="410307at2759"/>
<feature type="region of interest" description="Disordered" evidence="6">
    <location>
        <begin position="1"/>
        <end position="24"/>
    </location>
</feature>
<keyword evidence="4 5" id="KW-0862">Zinc</keyword>
<keyword evidence="3 5" id="KW-0863">Zinc-finger</keyword>
<dbReference type="FunFam" id="4.10.1000.10:FF:000001">
    <property type="entry name" value="zinc finger CCCH domain-containing protein 15-like"/>
    <property type="match status" value="1"/>
</dbReference>
<organism evidence="8 9">
    <name type="scientific">Enterospora canceri</name>
    <dbReference type="NCBI Taxonomy" id="1081671"/>
    <lineage>
        <taxon>Eukaryota</taxon>
        <taxon>Fungi</taxon>
        <taxon>Fungi incertae sedis</taxon>
        <taxon>Microsporidia</taxon>
        <taxon>Enterocytozoonidae</taxon>
        <taxon>Enterospora</taxon>
    </lineage>
</organism>
<keyword evidence="1 5" id="KW-0479">Metal-binding</keyword>
<keyword evidence="9" id="KW-1185">Reference proteome</keyword>
<feature type="domain" description="C3H1-type" evidence="7">
    <location>
        <begin position="160"/>
        <end position="188"/>
    </location>
</feature>
<dbReference type="InterPro" id="IPR045877">
    <property type="entry name" value="ZFP36-like"/>
</dbReference>
<evidence type="ECO:0000256" key="6">
    <source>
        <dbReference type="SAM" id="MobiDB-lite"/>
    </source>
</evidence>
<proteinExistence type="predicted"/>
<dbReference type="AlphaFoldDB" id="A0A1Y1S810"/>
<evidence type="ECO:0000256" key="3">
    <source>
        <dbReference type="ARBA" id="ARBA00022771"/>
    </source>
</evidence>
<dbReference type="Pfam" id="PF00642">
    <property type="entry name" value="zf-CCCH"/>
    <property type="match status" value="2"/>
</dbReference>
<dbReference type="Gene3D" id="4.10.1000.10">
    <property type="entry name" value="Zinc finger, CCCH-type"/>
    <property type="match status" value="2"/>
</dbReference>
<dbReference type="Proteomes" id="UP000192639">
    <property type="component" value="Unassembled WGS sequence"/>
</dbReference>
<feature type="zinc finger region" description="C3H1-type" evidence="5">
    <location>
        <begin position="160"/>
        <end position="188"/>
    </location>
</feature>
<dbReference type="VEuPathDB" id="MicrosporidiaDB:ECANGB1_913"/>
<dbReference type="PROSITE" id="PS50103">
    <property type="entry name" value="ZF_C3H1"/>
    <property type="match status" value="2"/>
</dbReference>
<reference evidence="8 9" key="1">
    <citation type="journal article" date="2017" name="Environ. Microbiol.">
        <title>Decay of the glycolytic pathway and adaptation to intranuclear parasitism within Enterocytozoonidae microsporidia.</title>
        <authorList>
            <person name="Wiredu Boakye D."/>
            <person name="Jaroenlak P."/>
            <person name="Prachumwat A."/>
            <person name="Williams T.A."/>
            <person name="Bateman K.S."/>
            <person name="Itsathitphaisarn O."/>
            <person name="Sritunyalucksana K."/>
            <person name="Paszkiewicz K.H."/>
            <person name="Moore K.A."/>
            <person name="Stentiford G.D."/>
            <person name="Williams B.A."/>
        </authorList>
    </citation>
    <scope>NUCLEOTIDE SEQUENCE [LARGE SCALE GENOMIC DNA]</scope>
    <source>
        <strain evidence="8 9">GB1</strain>
    </source>
</reference>
<dbReference type="SUPFAM" id="SSF90229">
    <property type="entry name" value="CCCH zinc finger"/>
    <property type="match status" value="2"/>
</dbReference>
<evidence type="ECO:0000259" key="7">
    <source>
        <dbReference type="PROSITE" id="PS50103"/>
    </source>
</evidence>
<keyword evidence="2" id="KW-0677">Repeat</keyword>
<accession>A0A1Y1S810</accession>
<dbReference type="EMBL" id="LWDP01000025">
    <property type="protein sequence ID" value="ORD94311.1"/>
    <property type="molecule type" value="Genomic_DNA"/>
</dbReference>
<evidence type="ECO:0000256" key="1">
    <source>
        <dbReference type="ARBA" id="ARBA00022723"/>
    </source>
</evidence>
<dbReference type="PANTHER" id="PTHR12547">
    <property type="entry name" value="CCCH ZINC FINGER/TIS11-RELATED"/>
    <property type="match status" value="1"/>
</dbReference>
<dbReference type="InterPro" id="IPR036855">
    <property type="entry name" value="Znf_CCCH_sf"/>
</dbReference>
<comment type="caution">
    <text evidence="8">The sequence shown here is derived from an EMBL/GenBank/DDBJ whole genome shotgun (WGS) entry which is preliminary data.</text>
</comment>
<dbReference type="PANTHER" id="PTHR12547:SF18">
    <property type="entry name" value="PROTEIN TIS11"/>
    <property type="match status" value="1"/>
</dbReference>